<dbReference type="EMBL" id="AAHYML010000028">
    <property type="protein sequence ID" value="ECB7250301.1"/>
    <property type="molecule type" value="Genomic_DNA"/>
</dbReference>
<proteinExistence type="predicted"/>
<sequence>MHPRFQTAFAQLADNLQSALAPILADHHFPAMLTAEQVS</sequence>
<protein>
    <submittedName>
        <fullName evidence="1">Cytidine deaminase</fullName>
        <ecNumber evidence="1">3.5.4.5</ecNumber>
    </submittedName>
</protein>
<dbReference type="GO" id="GO:0004126">
    <property type="term" value="F:cytidine deaminase activity"/>
    <property type="evidence" value="ECO:0007669"/>
    <property type="project" value="UniProtKB-EC"/>
</dbReference>
<keyword evidence="1" id="KW-0378">Hydrolase</keyword>
<dbReference type="EC" id="3.5.4.5" evidence="1"/>
<feature type="non-terminal residue" evidence="1">
    <location>
        <position position="39"/>
    </location>
</feature>
<comment type="caution">
    <text evidence="1">The sequence shown here is derived from an EMBL/GenBank/DDBJ whole genome shotgun (WGS) entry which is preliminary data.</text>
</comment>
<gene>
    <name evidence="1" type="ORF">E0908_14265</name>
</gene>
<accession>A0A5Y0T7T4</accession>
<evidence type="ECO:0000313" key="1">
    <source>
        <dbReference type="EMBL" id="ECB7250301.1"/>
    </source>
</evidence>
<dbReference type="AlphaFoldDB" id="A0A5Y0T7T4"/>
<name>A0A5Y0T7T4_SALBL</name>
<reference evidence="1" key="1">
    <citation type="submission" date="2019-03" db="EMBL/GenBank/DDBJ databases">
        <authorList>
            <person name="Ashton P.M."/>
            <person name="Dallman T."/>
            <person name="Nair S."/>
            <person name="De Pinna E."/>
            <person name="Peters T."/>
            <person name="Grant K."/>
        </authorList>
    </citation>
    <scope>NUCLEOTIDE SEQUENCE</scope>
    <source>
        <strain evidence="1">285589</strain>
    </source>
</reference>
<organism evidence="1">
    <name type="scientific">Salmonella blockley</name>
    <dbReference type="NCBI Taxonomy" id="57741"/>
    <lineage>
        <taxon>Bacteria</taxon>
        <taxon>Pseudomonadati</taxon>
        <taxon>Pseudomonadota</taxon>
        <taxon>Gammaproteobacteria</taxon>
        <taxon>Enterobacterales</taxon>
        <taxon>Enterobacteriaceae</taxon>
        <taxon>Salmonella</taxon>
    </lineage>
</organism>